<feature type="non-terminal residue" evidence="1">
    <location>
        <position position="65"/>
    </location>
</feature>
<organism evidence="2">
    <name type="scientific">Perkinsus marinus (strain ATCC 50983 / TXsc)</name>
    <dbReference type="NCBI Taxonomy" id="423536"/>
    <lineage>
        <taxon>Eukaryota</taxon>
        <taxon>Sar</taxon>
        <taxon>Alveolata</taxon>
        <taxon>Perkinsozoa</taxon>
        <taxon>Perkinsea</taxon>
        <taxon>Perkinsida</taxon>
        <taxon>Perkinsidae</taxon>
        <taxon>Perkinsus</taxon>
    </lineage>
</organism>
<dbReference type="RefSeq" id="XP_002785195.1">
    <property type="nucleotide sequence ID" value="XM_002785149.1"/>
</dbReference>
<dbReference type="AlphaFoldDB" id="C5KEV0"/>
<dbReference type="GeneID" id="9053050"/>
<dbReference type="EMBL" id="GG672517">
    <property type="protein sequence ID" value="EER16991.1"/>
    <property type="molecule type" value="Genomic_DNA"/>
</dbReference>
<evidence type="ECO:0000313" key="1">
    <source>
        <dbReference type="EMBL" id="EER16991.1"/>
    </source>
</evidence>
<dbReference type="InParanoid" id="C5KEV0"/>
<proteinExistence type="predicted"/>
<dbReference type="Proteomes" id="UP000007800">
    <property type="component" value="Unassembled WGS sequence"/>
</dbReference>
<feature type="non-terminal residue" evidence="1">
    <location>
        <position position="1"/>
    </location>
</feature>
<gene>
    <name evidence="1" type="ORF">Pmar_PMAR016521</name>
</gene>
<sequence length="65" mass="7106">GLIQDSANPTQQEVNSILRTYILSQLLYLPGGTTSFDRHLLDANDALTSLLLGGNLQFYTTPLVL</sequence>
<keyword evidence="2" id="KW-1185">Reference proteome</keyword>
<accession>C5KEV0</accession>
<name>C5KEV0_PERM5</name>
<evidence type="ECO:0000313" key="2">
    <source>
        <dbReference type="Proteomes" id="UP000007800"/>
    </source>
</evidence>
<reference evidence="1 2" key="1">
    <citation type="submission" date="2008-07" db="EMBL/GenBank/DDBJ databases">
        <authorList>
            <person name="El-Sayed N."/>
            <person name="Caler E."/>
            <person name="Inman J."/>
            <person name="Amedeo P."/>
            <person name="Hass B."/>
            <person name="Wortman J."/>
        </authorList>
    </citation>
    <scope>NUCLEOTIDE SEQUENCE [LARGE SCALE GENOMIC DNA]</scope>
    <source>
        <strain evidence="2">ATCC 50983 / TXsc</strain>
    </source>
</reference>
<protein>
    <submittedName>
        <fullName evidence="1">Uncharacterized protein</fullName>
    </submittedName>
</protein>